<dbReference type="GeneID" id="19203967"/>
<accession>A0A5M3MAW3</accession>
<feature type="region of interest" description="Disordered" evidence="1">
    <location>
        <begin position="53"/>
        <end position="79"/>
    </location>
</feature>
<dbReference type="InterPro" id="IPR002156">
    <property type="entry name" value="RNaseH_domain"/>
</dbReference>
<dbReference type="KEGG" id="cput:CONPUDRAFT_158790"/>
<sequence>MLGIACALENTIKIADTDEAINHIYVFTDNIAAGDAIRFLESNNTHRITLEWTPGHKGTRGNERADELAKEGTELDPETDTPTFAAMHCIAKENTLNAWKGIWHAKLNREDSRFHAANRFLPALKPRHHFIENDRKIYGQMLQARMGYCFAVPETVGLGAIDNKIFIAVAIVVVTFSVTLTVASTFTIALTALHIQEE</sequence>
<dbReference type="GO" id="GO:0004523">
    <property type="term" value="F:RNA-DNA hybrid ribonuclease activity"/>
    <property type="evidence" value="ECO:0007669"/>
    <property type="project" value="InterPro"/>
</dbReference>
<feature type="transmembrane region" description="Helical" evidence="2">
    <location>
        <begin position="165"/>
        <end position="193"/>
    </location>
</feature>
<gene>
    <name evidence="4" type="ORF">CONPUDRAFT_158790</name>
</gene>
<comment type="caution">
    <text evidence="4">The sequence shown here is derived from an EMBL/GenBank/DDBJ whole genome shotgun (WGS) entry which is preliminary data.</text>
</comment>
<feature type="compositionally biased region" description="Basic and acidic residues" evidence="1">
    <location>
        <begin position="60"/>
        <end position="73"/>
    </location>
</feature>
<dbReference type="EMBL" id="JH711587">
    <property type="protein sequence ID" value="EIW76014.1"/>
    <property type="molecule type" value="Genomic_DNA"/>
</dbReference>
<dbReference type="Pfam" id="PF00075">
    <property type="entry name" value="RNase_H"/>
    <property type="match status" value="1"/>
</dbReference>
<dbReference type="Gene3D" id="3.30.420.10">
    <property type="entry name" value="Ribonuclease H-like superfamily/Ribonuclease H"/>
    <property type="match status" value="1"/>
</dbReference>
<dbReference type="PROSITE" id="PS50879">
    <property type="entry name" value="RNASE_H_1"/>
    <property type="match status" value="1"/>
</dbReference>
<organism evidence="4 5">
    <name type="scientific">Coniophora puteana (strain RWD-64-598)</name>
    <name type="common">Brown rot fungus</name>
    <dbReference type="NCBI Taxonomy" id="741705"/>
    <lineage>
        <taxon>Eukaryota</taxon>
        <taxon>Fungi</taxon>
        <taxon>Dikarya</taxon>
        <taxon>Basidiomycota</taxon>
        <taxon>Agaricomycotina</taxon>
        <taxon>Agaricomycetes</taxon>
        <taxon>Agaricomycetidae</taxon>
        <taxon>Boletales</taxon>
        <taxon>Coniophorineae</taxon>
        <taxon>Coniophoraceae</taxon>
        <taxon>Coniophora</taxon>
    </lineage>
</organism>
<protein>
    <recommendedName>
        <fullName evidence="3">RNase H type-1 domain-containing protein</fullName>
    </recommendedName>
</protein>
<dbReference type="GO" id="GO:0003676">
    <property type="term" value="F:nucleic acid binding"/>
    <property type="evidence" value="ECO:0007669"/>
    <property type="project" value="InterPro"/>
</dbReference>
<keyword evidence="5" id="KW-1185">Reference proteome</keyword>
<dbReference type="Proteomes" id="UP000053558">
    <property type="component" value="Unassembled WGS sequence"/>
</dbReference>
<dbReference type="RefSeq" id="XP_007774002.1">
    <property type="nucleotide sequence ID" value="XM_007775812.1"/>
</dbReference>
<dbReference type="OrthoDB" id="3230070at2759"/>
<proteinExistence type="predicted"/>
<keyword evidence="2" id="KW-0812">Transmembrane</keyword>
<evidence type="ECO:0000313" key="5">
    <source>
        <dbReference type="Proteomes" id="UP000053558"/>
    </source>
</evidence>
<dbReference type="SUPFAM" id="SSF53098">
    <property type="entry name" value="Ribonuclease H-like"/>
    <property type="match status" value="1"/>
</dbReference>
<reference evidence="5" key="1">
    <citation type="journal article" date="2012" name="Science">
        <title>The Paleozoic origin of enzymatic lignin decomposition reconstructed from 31 fungal genomes.</title>
        <authorList>
            <person name="Floudas D."/>
            <person name="Binder M."/>
            <person name="Riley R."/>
            <person name="Barry K."/>
            <person name="Blanchette R.A."/>
            <person name="Henrissat B."/>
            <person name="Martinez A.T."/>
            <person name="Otillar R."/>
            <person name="Spatafora J.W."/>
            <person name="Yadav J.S."/>
            <person name="Aerts A."/>
            <person name="Benoit I."/>
            <person name="Boyd A."/>
            <person name="Carlson A."/>
            <person name="Copeland A."/>
            <person name="Coutinho P.M."/>
            <person name="de Vries R.P."/>
            <person name="Ferreira P."/>
            <person name="Findley K."/>
            <person name="Foster B."/>
            <person name="Gaskell J."/>
            <person name="Glotzer D."/>
            <person name="Gorecki P."/>
            <person name="Heitman J."/>
            <person name="Hesse C."/>
            <person name="Hori C."/>
            <person name="Igarashi K."/>
            <person name="Jurgens J.A."/>
            <person name="Kallen N."/>
            <person name="Kersten P."/>
            <person name="Kohler A."/>
            <person name="Kuees U."/>
            <person name="Kumar T.K.A."/>
            <person name="Kuo A."/>
            <person name="LaButti K."/>
            <person name="Larrondo L.F."/>
            <person name="Lindquist E."/>
            <person name="Ling A."/>
            <person name="Lombard V."/>
            <person name="Lucas S."/>
            <person name="Lundell T."/>
            <person name="Martin R."/>
            <person name="McLaughlin D.J."/>
            <person name="Morgenstern I."/>
            <person name="Morin E."/>
            <person name="Murat C."/>
            <person name="Nagy L.G."/>
            <person name="Nolan M."/>
            <person name="Ohm R.A."/>
            <person name="Patyshakuliyeva A."/>
            <person name="Rokas A."/>
            <person name="Ruiz-Duenas F.J."/>
            <person name="Sabat G."/>
            <person name="Salamov A."/>
            <person name="Samejima M."/>
            <person name="Schmutz J."/>
            <person name="Slot J.C."/>
            <person name="St John F."/>
            <person name="Stenlid J."/>
            <person name="Sun H."/>
            <person name="Sun S."/>
            <person name="Syed K."/>
            <person name="Tsang A."/>
            <person name="Wiebenga A."/>
            <person name="Young D."/>
            <person name="Pisabarro A."/>
            <person name="Eastwood D.C."/>
            <person name="Martin F."/>
            <person name="Cullen D."/>
            <person name="Grigoriev I.V."/>
            <person name="Hibbett D.S."/>
        </authorList>
    </citation>
    <scope>NUCLEOTIDE SEQUENCE [LARGE SCALE GENOMIC DNA]</scope>
    <source>
        <strain evidence="5">RWD-64-598 SS2</strain>
    </source>
</reference>
<feature type="domain" description="RNase H type-1" evidence="3">
    <location>
        <begin position="1"/>
        <end position="74"/>
    </location>
</feature>
<evidence type="ECO:0000259" key="3">
    <source>
        <dbReference type="PROSITE" id="PS50879"/>
    </source>
</evidence>
<evidence type="ECO:0000256" key="1">
    <source>
        <dbReference type="SAM" id="MobiDB-lite"/>
    </source>
</evidence>
<keyword evidence="2" id="KW-1133">Transmembrane helix</keyword>
<keyword evidence="2" id="KW-0472">Membrane</keyword>
<dbReference type="AlphaFoldDB" id="A0A5M3MAW3"/>
<dbReference type="InterPro" id="IPR036397">
    <property type="entry name" value="RNaseH_sf"/>
</dbReference>
<dbReference type="InterPro" id="IPR012337">
    <property type="entry name" value="RNaseH-like_sf"/>
</dbReference>
<evidence type="ECO:0000256" key="2">
    <source>
        <dbReference type="SAM" id="Phobius"/>
    </source>
</evidence>
<name>A0A5M3MAW3_CONPW</name>
<evidence type="ECO:0000313" key="4">
    <source>
        <dbReference type="EMBL" id="EIW76014.1"/>
    </source>
</evidence>